<evidence type="ECO:0000256" key="1">
    <source>
        <dbReference type="SAM" id="MobiDB-lite"/>
    </source>
</evidence>
<evidence type="ECO:0000313" key="3">
    <source>
        <dbReference type="Proteomes" id="UP000610966"/>
    </source>
</evidence>
<comment type="caution">
    <text evidence="2">The sequence shown here is derived from an EMBL/GenBank/DDBJ whole genome shotgun (WGS) entry which is preliminary data.</text>
</comment>
<dbReference type="InterPro" id="IPR029062">
    <property type="entry name" value="Class_I_gatase-like"/>
</dbReference>
<protein>
    <submittedName>
        <fullName evidence="2">Uncharacterized protein</fullName>
    </submittedName>
</protein>
<dbReference type="CDD" id="cd03143">
    <property type="entry name" value="A4_beta-galactosidase_middle_domain"/>
    <property type="match status" value="1"/>
</dbReference>
<organism evidence="2 3">
    <name type="scientific">Sphaerimonospora thailandensis</name>
    <dbReference type="NCBI Taxonomy" id="795644"/>
    <lineage>
        <taxon>Bacteria</taxon>
        <taxon>Bacillati</taxon>
        <taxon>Actinomycetota</taxon>
        <taxon>Actinomycetes</taxon>
        <taxon>Streptosporangiales</taxon>
        <taxon>Streptosporangiaceae</taxon>
        <taxon>Sphaerimonospora</taxon>
    </lineage>
</organism>
<dbReference type="Proteomes" id="UP000610966">
    <property type="component" value="Unassembled WGS sequence"/>
</dbReference>
<dbReference type="AlphaFoldDB" id="A0A8J3R804"/>
<feature type="region of interest" description="Disordered" evidence="1">
    <location>
        <begin position="37"/>
        <end position="60"/>
    </location>
</feature>
<reference evidence="2" key="1">
    <citation type="submission" date="2021-01" db="EMBL/GenBank/DDBJ databases">
        <title>Whole genome shotgun sequence of Sphaerimonospora thailandensis NBRC 107569.</title>
        <authorList>
            <person name="Komaki H."/>
            <person name="Tamura T."/>
        </authorList>
    </citation>
    <scope>NUCLEOTIDE SEQUENCE</scope>
    <source>
        <strain evidence="2">NBRC 107569</strain>
    </source>
</reference>
<proteinExistence type="predicted"/>
<gene>
    <name evidence="2" type="ORF">Mth01_24010</name>
</gene>
<keyword evidence="3" id="KW-1185">Reference proteome</keyword>
<accession>A0A8J3R804</accession>
<sequence>MTLSPVSDSAAANLRAFVERDGTIVVSLFSGVADEHGTRLDDVDLPPGGLAVRREDRQEP</sequence>
<evidence type="ECO:0000313" key="2">
    <source>
        <dbReference type="EMBL" id="GIH70148.1"/>
    </source>
</evidence>
<dbReference type="Gene3D" id="3.40.50.880">
    <property type="match status" value="1"/>
</dbReference>
<name>A0A8J3R804_9ACTN</name>
<dbReference type="EMBL" id="BOOG01000020">
    <property type="protein sequence ID" value="GIH70148.1"/>
    <property type="molecule type" value="Genomic_DNA"/>
</dbReference>